<accession>A0A975GDM7</accession>
<proteinExistence type="predicted"/>
<evidence type="ECO:0000313" key="1">
    <source>
        <dbReference type="EMBL" id="QSZ42845.1"/>
    </source>
</evidence>
<dbReference type="EMBL" id="CP046072">
    <property type="protein sequence ID" value="QSZ42845.1"/>
    <property type="molecule type" value="Genomic_DNA"/>
</dbReference>
<reference evidence="1" key="1">
    <citation type="submission" date="2019-11" db="EMBL/GenBank/DDBJ databases">
        <authorList>
            <person name="Kojima H."/>
        </authorList>
    </citation>
    <scope>NUCLEOTIDE SEQUENCE</scope>
    <source>
        <strain evidence="1">H1576</strain>
    </source>
</reference>
<dbReference type="AlphaFoldDB" id="A0A975GDM7"/>
<sequence length="204" mass="23731">MKEITLKYQAILVPTEAEQQDVSAIYSDDSVDPTPFATFIEYAEDSHDEYINPTERLNEIKRMRDLTPAIDYEMDSLLKTLNGNVFQINQVLADSYESYSEIEKSAFDIINRLENELETRRFLPLAIESATTSMDYCRCLMLANDLFDEQEVVYQLYKNSIKLLTHNVGTVNECLNIYIEKTNFSEIQKLELKIRLQNKVKSLK</sequence>
<dbReference type="Proteomes" id="UP000671852">
    <property type="component" value="Chromosome"/>
</dbReference>
<organism evidence="1 2">
    <name type="scientific">Sulfurimonas aquatica</name>
    <dbReference type="NCBI Taxonomy" id="2672570"/>
    <lineage>
        <taxon>Bacteria</taxon>
        <taxon>Pseudomonadati</taxon>
        <taxon>Campylobacterota</taxon>
        <taxon>Epsilonproteobacteria</taxon>
        <taxon>Campylobacterales</taxon>
        <taxon>Sulfurimonadaceae</taxon>
        <taxon>Sulfurimonas</taxon>
    </lineage>
</organism>
<name>A0A975GDM7_9BACT</name>
<gene>
    <name evidence="1" type="ORF">GJV85_12240</name>
</gene>
<dbReference type="RefSeq" id="WP_207561656.1">
    <property type="nucleotide sequence ID" value="NZ_CP046072.1"/>
</dbReference>
<evidence type="ECO:0000313" key="2">
    <source>
        <dbReference type="Proteomes" id="UP000671852"/>
    </source>
</evidence>
<keyword evidence="2" id="KW-1185">Reference proteome</keyword>
<dbReference type="KEGG" id="saqt:GJV85_12240"/>
<reference evidence="1" key="2">
    <citation type="submission" date="2021-04" db="EMBL/GenBank/DDBJ databases">
        <title>Isolation and characterization of a novel species of the genus Sulfurimonas.</title>
        <authorList>
            <person name="Fukui M."/>
        </authorList>
    </citation>
    <scope>NUCLEOTIDE SEQUENCE</scope>
    <source>
        <strain evidence="1">H1576</strain>
    </source>
</reference>
<protein>
    <submittedName>
        <fullName evidence="1">Uncharacterized protein</fullName>
    </submittedName>
</protein>